<dbReference type="KEGG" id="aht:ANTHELSMS3_04883"/>
<keyword evidence="7 15" id="KW-0418">Kinase</keyword>
<dbReference type="InterPro" id="IPR004358">
    <property type="entry name" value="Sig_transdc_His_kin-like_C"/>
</dbReference>
<dbReference type="PROSITE" id="PS50885">
    <property type="entry name" value="HAMP"/>
    <property type="match status" value="1"/>
</dbReference>
<evidence type="ECO:0000259" key="13">
    <source>
        <dbReference type="PROSITE" id="PS50109"/>
    </source>
</evidence>
<dbReference type="PROSITE" id="PS50109">
    <property type="entry name" value="HIS_KIN"/>
    <property type="match status" value="1"/>
</dbReference>
<dbReference type="InterPro" id="IPR003594">
    <property type="entry name" value="HATPase_dom"/>
</dbReference>
<keyword evidence="6 12" id="KW-0812">Transmembrane</keyword>
<geneLocation type="plasmid" evidence="16">
    <name>psms3-1</name>
</geneLocation>
<evidence type="ECO:0000256" key="4">
    <source>
        <dbReference type="ARBA" id="ARBA00022553"/>
    </source>
</evidence>
<dbReference type="SMART" id="SM00388">
    <property type="entry name" value="HisKA"/>
    <property type="match status" value="1"/>
</dbReference>
<dbReference type="SMART" id="SM00387">
    <property type="entry name" value="HATPase_c"/>
    <property type="match status" value="1"/>
</dbReference>
<dbReference type="PANTHER" id="PTHR45436">
    <property type="entry name" value="SENSOR HISTIDINE KINASE YKOH"/>
    <property type="match status" value="1"/>
</dbReference>
<dbReference type="PRINTS" id="PR00344">
    <property type="entry name" value="BCTRLSENSOR"/>
</dbReference>
<evidence type="ECO:0000256" key="10">
    <source>
        <dbReference type="ARBA" id="ARBA00023136"/>
    </source>
</evidence>
<evidence type="ECO:0000256" key="3">
    <source>
        <dbReference type="ARBA" id="ARBA00012438"/>
    </source>
</evidence>
<organism evidence="15 16">
    <name type="scientific">Antarctobacter heliothermus</name>
    <dbReference type="NCBI Taxonomy" id="74033"/>
    <lineage>
        <taxon>Bacteria</taxon>
        <taxon>Pseudomonadati</taxon>
        <taxon>Pseudomonadota</taxon>
        <taxon>Alphaproteobacteria</taxon>
        <taxon>Rhodobacterales</taxon>
        <taxon>Roseobacteraceae</taxon>
        <taxon>Antarctobacter</taxon>
    </lineage>
</organism>
<comment type="subcellular location">
    <subcellularLocation>
        <location evidence="2">Membrane</location>
    </subcellularLocation>
</comment>
<dbReference type="Gene3D" id="3.30.565.10">
    <property type="entry name" value="Histidine kinase-like ATPase, C-terminal domain"/>
    <property type="match status" value="1"/>
</dbReference>
<evidence type="ECO:0000259" key="14">
    <source>
        <dbReference type="PROSITE" id="PS50885"/>
    </source>
</evidence>
<evidence type="ECO:0000256" key="1">
    <source>
        <dbReference type="ARBA" id="ARBA00000085"/>
    </source>
</evidence>
<evidence type="ECO:0000256" key="2">
    <source>
        <dbReference type="ARBA" id="ARBA00004370"/>
    </source>
</evidence>
<keyword evidence="5 15" id="KW-0808">Transferase</keyword>
<dbReference type="InterPro" id="IPR036890">
    <property type="entry name" value="HATPase_C_sf"/>
</dbReference>
<keyword evidence="8 12" id="KW-1133">Transmembrane helix</keyword>
<dbReference type="EMBL" id="CP022541">
    <property type="protein sequence ID" value="ASP23273.1"/>
    <property type="molecule type" value="Genomic_DNA"/>
</dbReference>
<dbReference type="CDD" id="cd00082">
    <property type="entry name" value="HisKA"/>
    <property type="match status" value="1"/>
</dbReference>
<dbReference type="InterPro" id="IPR003660">
    <property type="entry name" value="HAMP_dom"/>
</dbReference>
<dbReference type="PANTHER" id="PTHR45436:SF5">
    <property type="entry name" value="SENSOR HISTIDINE KINASE TRCS"/>
    <property type="match status" value="1"/>
</dbReference>
<keyword evidence="9" id="KW-0902">Two-component regulatory system</keyword>
<dbReference type="Gene3D" id="1.10.287.130">
    <property type="match status" value="1"/>
</dbReference>
<evidence type="ECO:0000256" key="12">
    <source>
        <dbReference type="SAM" id="Phobius"/>
    </source>
</evidence>
<feature type="domain" description="Histidine kinase" evidence="13">
    <location>
        <begin position="277"/>
        <end position="491"/>
    </location>
</feature>
<accession>A0A222EAP6</accession>
<dbReference type="Proteomes" id="UP000203589">
    <property type="component" value="Plasmid pSMS3-1"/>
</dbReference>
<dbReference type="InterPro" id="IPR036097">
    <property type="entry name" value="HisK_dim/P_sf"/>
</dbReference>
<evidence type="ECO:0000256" key="5">
    <source>
        <dbReference type="ARBA" id="ARBA00022679"/>
    </source>
</evidence>
<evidence type="ECO:0000313" key="15">
    <source>
        <dbReference type="EMBL" id="ASP23273.1"/>
    </source>
</evidence>
<dbReference type="RefSeq" id="WP_157733627.1">
    <property type="nucleotide sequence ID" value="NZ_CP022541.1"/>
</dbReference>
<name>A0A222EAP6_9RHOB</name>
<feature type="region of interest" description="Disordered" evidence="11">
    <location>
        <begin position="97"/>
        <end position="125"/>
    </location>
</feature>
<feature type="transmembrane region" description="Helical" evidence="12">
    <location>
        <begin position="194"/>
        <end position="216"/>
    </location>
</feature>
<evidence type="ECO:0000256" key="7">
    <source>
        <dbReference type="ARBA" id="ARBA00022777"/>
    </source>
</evidence>
<feature type="transmembrane region" description="Helical" evidence="12">
    <location>
        <begin position="12"/>
        <end position="35"/>
    </location>
</feature>
<dbReference type="CDD" id="cd06225">
    <property type="entry name" value="HAMP"/>
    <property type="match status" value="1"/>
</dbReference>
<dbReference type="InterPro" id="IPR005467">
    <property type="entry name" value="His_kinase_dom"/>
</dbReference>
<dbReference type="SUPFAM" id="SSF47384">
    <property type="entry name" value="Homodimeric domain of signal transducing histidine kinase"/>
    <property type="match status" value="1"/>
</dbReference>
<dbReference type="InterPro" id="IPR003661">
    <property type="entry name" value="HisK_dim/P_dom"/>
</dbReference>
<dbReference type="EC" id="2.7.13.3" evidence="3"/>
<dbReference type="AlphaFoldDB" id="A0A222EAP6"/>
<dbReference type="SUPFAM" id="SSF55874">
    <property type="entry name" value="ATPase domain of HSP90 chaperone/DNA topoisomerase II/histidine kinase"/>
    <property type="match status" value="1"/>
</dbReference>
<dbReference type="InterPro" id="IPR050428">
    <property type="entry name" value="TCS_sensor_his_kinase"/>
</dbReference>
<dbReference type="FunFam" id="3.30.565.10:FF:000006">
    <property type="entry name" value="Sensor histidine kinase WalK"/>
    <property type="match status" value="1"/>
</dbReference>
<protein>
    <recommendedName>
        <fullName evidence="3">histidine kinase</fullName>
        <ecNumber evidence="3">2.7.13.3</ecNumber>
    </recommendedName>
</protein>
<dbReference type="SMART" id="SM00304">
    <property type="entry name" value="HAMP"/>
    <property type="match status" value="1"/>
</dbReference>
<dbReference type="GO" id="GO:0005886">
    <property type="term" value="C:plasma membrane"/>
    <property type="evidence" value="ECO:0007669"/>
    <property type="project" value="TreeGrafter"/>
</dbReference>
<evidence type="ECO:0000256" key="9">
    <source>
        <dbReference type="ARBA" id="ARBA00023012"/>
    </source>
</evidence>
<evidence type="ECO:0000256" key="11">
    <source>
        <dbReference type="SAM" id="MobiDB-lite"/>
    </source>
</evidence>
<keyword evidence="4" id="KW-0597">Phosphoprotein</keyword>
<keyword evidence="16" id="KW-1185">Reference proteome</keyword>
<feature type="domain" description="HAMP" evidence="14">
    <location>
        <begin position="217"/>
        <end position="269"/>
    </location>
</feature>
<feature type="compositionally biased region" description="Pro residues" evidence="11">
    <location>
        <begin position="104"/>
        <end position="120"/>
    </location>
</feature>
<sequence>MSRFRQSLASRIFIAIAATAVLTIAIMALLVALSMRDGFAQYLLRGELTRFDDLERALVLAHEPGAPGWPELASHPKVWNDFVRAHFQPRGSDGFVRPGALPGRPFPPPDRPPGPPPPGAPAGADNQMIGERLMLLGPDGKRLAGAEDQSGLFERRAICSDDDCTGDSLLGFIGLNAPLYSENASDAFFLRRQYVSLALSAFIAVLVSAAAAFFVARQILIPIRQLELGAKTMASGDYTARIAQDREDELGQLIGHYNALAATLERTDKAEREWISNTSHELQTPLATLRAQIEAVQDGIRQPDAQTLAGMHSAMMRLSRLVQDIKTLSHSREGGLMTAFDAEDLSKIVREAIETAQPQLEAKQISLDLALPDALPFACDRLRIRQVIDNLLQNAIRYTNTPGRVRLRLHDASDRVQLIMDDTPPAPPQDDLPRLFDRFYRAESSRSRDYGGSGLGLSVCKAIIAGHGGKITAEPSDLGGLRIIISLPRETT</sequence>
<reference evidence="15 16" key="1">
    <citation type="submission" date="2017-07" db="EMBL/GenBank/DDBJ databases">
        <title>Genome Sequence of Antarctobacter heliothermus Strain SMS3 Isolated from a culture of the Diatom Skeletonema marinoi.</title>
        <authorList>
            <person name="Topel M."/>
            <person name="Pinder M.I.M."/>
            <person name="Johansson O.N."/>
            <person name="Kourtchenko O."/>
            <person name="Godhe A."/>
            <person name="Clarke A.K."/>
        </authorList>
    </citation>
    <scope>NUCLEOTIDE SEQUENCE [LARGE SCALE GENOMIC DNA]</scope>
    <source>
        <strain evidence="15 16">SMS3</strain>
        <plasmid evidence="16">Plasmid psms3-1</plasmid>
    </source>
</reference>
<dbReference type="Pfam" id="PF00512">
    <property type="entry name" value="HisKA"/>
    <property type="match status" value="1"/>
</dbReference>
<gene>
    <name evidence="15" type="primary">baeS</name>
    <name evidence="15" type="ORF">ANTHELSMS3_04883</name>
</gene>
<keyword evidence="10 12" id="KW-0472">Membrane</keyword>
<dbReference type="GO" id="GO:0000155">
    <property type="term" value="F:phosphorelay sensor kinase activity"/>
    <property type="evidence" value="ECO:0007669"/>
    <property type="project" value="InterPro"/>
</dbReference>
<proteinExistence type="predicted"/>
<dbReference type="Pfam" id="PF02518">
    <property type="entry name" value="HATPase_c"/>
    <property type="match status" value="1"/>
</dbReference>
<keyword evidence="15" id="KW-0614">Plasmid</keyword>
<dbReference type="OrthoDB" id="9813151at2"/>
<dbReference type="Gene3D" id="6.10.340.10">
    <property type="match status" value="1"/>
</dbReference>
<evidence type="ECO:0000313" key="16">
    <source>
        <dbReference type="Proteomes" id="UP000203589"/>
    </source>
</evidence>
<evidence type="ECO:0000256" key="6">
    <source>
        <dbReference type="ARBA" id="ARBA00022692"/>
    </source>
</evidence>
<dbReference type="SUPFAM" id="SSF158472">
    <property type="entry name" value="HAMP domain-like"/>
    <property type="match status" value="1"/>
</dbReference>
<dbReference type="Pfam" id="PF00672">
    <property type="entry name" value="HAMP"/>
    <property type="match status" value="1"/>
</dbReference>
<evidence type="ECO:0000256" key="8">
    <source>
        <dbReference type="ARBA" id="ARBA00022989"/>
    </source>
</evidence>
<comment type="catalytic activity">
    <reaction evidence="1">
        <text>ATP + protein L-histidine = ADP + protein N-phospho-L-histidine.</text>
        <dbReference type="EC" id="2.7.13.3"/>
    </reaction>
</comment>